<reference evidence="5 6" key="1">
    <citation type="submission" date="2019-12" db="EMBL/GenBank/DDBJ databases">
        <title>Draft genome sequence of the ascomycete Xylaria multiplex DSM 110363.</title>
        <authorList>
            <person name="Buettner E."/>
            <person name="Kellner H."/>
        </authorList>
    </citation>
    <scope>NUCLEOTIDE SEQUENCE [LARGE SCALE GENOMIC DNA]</scope>
    <source>
        <strain evidence="5 6">DSM 110363</strain>
    </source>
</reference>
<dbReference type="SUPFAM" id="SSF56176">
    <property type="entry name" value="FAD-binding/transporter-associated domain-like"/>
    <property type="match status" value="1"/>
</dbReference>
<dbReference type="InterPro" id="IPR016166">
    <property type="entry name" value="FAD-bd_PCMH"/>
</dbReference>
<dbReference type="InterPro" id="IPR012951">
    <property type="entry name" value="BBE"/>
</dbReference>
<dbReference type="OrthoDB" id="9983560at2759"/>
<evidence type="ECO:0000256" key="2">
    <source>
        <dbReference type="ARBA" id="ARBA00023002"/>
    </source>
</evidence>
<dbReference type="PANTHER" id="PTHR13878:SF91">
    <property type="entry name" value="FAD BINDING DOMAIN PROTEIN (AFU_ORTHOLOGUE AFUA_6G12070)-RELATED"/>
    <property type="match status" value="1"/>
</dbReference>
<evidence type="ECO:0000256" key="3">
    <source>
        <dbReference type="SAM" id="SignalP"/>
    </source>
</evidence>
<dbReference type="InterPro" id="IPR006094">
    <property type="entry name" value="Oxid_FAD_bind_N"/>
</dbReference>
<dbReference type="GO" id="GO:0071949">
    <property type="term" value="F:FAD binding"/>
    <property type="evidence" value="ECO:0007669"/>
    <property type="project" value="InterPro"/>
</dbReference>
<keyword evidence="3" id="KW-0732">Signal</keyword>
<accession>A0A7C8MP41</accession>
<comment type="caution">
    <text evidence="5">The sequence shown here is derived from an EMBL/GenBank/DDBJ whole genome shotgun (WGS) entry which is preliminary data.</text>
</comment>
<dbReference type="Proteomes" id="UP000481858">
    <property type="component" value="Unassembled WGS sequence"/>
</dbReference>
<feature type="chain" id="PRO_5028929287" description="FAD-binding PCMH-type domain-containing protein" evidence="3">
    <location>
        <begin position="18"/>
        <end position="585"/>
    </location>
</feature>
<name>A0A7C8MP41_9PEZI</name>
<proteinExistence type="inferred from homology"/>
<dbReference type="PROSITE" id="PS51387">
    <property type="entry name" value="FAD_PCMH"/>
    <property type="match status" value="1"/>
</dbReference>
<dbReference type="Pfam" id="PF01565">
    <property type="entry name" value="FAD_binding_4"/>
    <property type="match status" value="1"/>
</dbReference>
<dbReference type="InterPro" id="IPR036318">
    <property type="entry name" value="FAD-bd_PCMH-like_sf"/>
</dbReference>
<dbReference type="AlphaFoldDB" id="A0A7C8MP41"/>
<keyword evidence="6" id="KW-1185">Reference proteome</keyword>
<evidence type="ECO:0000259" key="4">
    <source>
        <dbReference type="PROSITE" id="PS51387"/>
    </source>
</evidence>
<organism evidence="5 6">
    <name type="scientific">Xylaria multiplex</name>
    <dbReference type="NCBI Taxonomy" id="323545"/>
    <lineage>
        <taxon>Eukaryota</taxon>
        <taxon>Fungi</taxon>
        <taxon>Dikarya</taxon>
        <taxon>Ascomycota</taxon>
        <taxon>Pezizomycotina</taxon>
        <taxon>Sordariomycetes</taxon>
        <taxon>Xylariomycetidae</taxon>
        <taxon>Xylariales</taxon>
        <taxon>Xylariaceae</taxon>
        <taxon>Xylaria</taxon>
    </lineage>
</organism>
<feature type="domain" description="FAD-binding PCMH-type" evidence="4">
    <location>
        <begin position="117"/>
        <end position="295"/>
    </location>
</feature>
<dbReference type="InterPro" id="IPR050432">
    <property type="entry name" value="FAD-linked_Oxidoreductases_BP"/>
</dbReference>
<feature type="signal peptide" evidence="3">
    <location>
        <begin position="1"/>
        <end position="17"/>
    </location>
</feature>
<dbReference type="Gene3D" id="3.30.465.10">
    <property type="match status" value="2"/>
</dbReference>
<protein>
    <recommendedName>
        <fullName evidence="4">FAD-binding PCMH-type domain-containing protein</fullName>
    </recommendedName>
</protein>
<dbReference type="InterPro" id="IPR016169">
    <property type="entry name" value="FAD-bd_PCMH_sub2"/>
</dbReference>
<evidence type="ECO:0000256" key="1">
    <source>
        <dbReference type="ARBA" id="ARBA00005466"/>
    </source>
</evidence>
<dbReference type="PANTHER" id="PTHR13878">
    <property type="entry name" value="GULONOLACTONE OXIDASE"/>
    <property type="match status" value="1"/>
</dbReference>
<sequence>MLSSIVPFLLLTGLAVGAVVERHNSTSTCKYIPGDKGWPSLKLWNRLNSTVGGRLIATHPLAEACHGATFSSTECEYLKENWLAPDVFTPLPGEILHPWFTNQTCDAFTPRTTPCELGNYASYSIEVTGIHDIEAGLSFAKNNNVRLVIKNSGHDYFGKSTGKGALALWTHNLNKQEIVQYKSKHYTGPALKAQSGVTGAHMAEFAFNNGYRAVVGSCPDVGVVGGFTQGGGISLMSGLYGLGSDNVLEWEVVTVDGKHLTATPTHNADLYWALSGGGGGTYAVVVSMTTRLFKDGTTSGTTLEFGIDSMGGVEQYWDAVGVFFDELRSLLGTYGFDADIIVTNDTLSVFSLLSASHTAAELRTLTQPLVAQIEGMQRSNNNITLQAVNTNTSDAGSYFKLYSTTLEPLIAPNPLTPVLGGRFVSRANMDENPGAVIDAMRVAVDGGKFTLAVSALNLTSPARVVPPVAANSVSELLNDAALSIILVSAWDFGKRPWTDAVALQADLLNRIMPVLEAATPGAGAYLNEGNWAQQNWQSEFYGSNYDRLRKIKAAYDPDDLLYCLTCVGSEAWAQDGDARLCRTES</sequence>
<dbReference type="GO" id="GO:0016491">
    <property type="term" value="F:oxidoreductase activity"/>
    <property type="evidence" value="ECO:0007669"/>
    <property type="project" value="UniProtKB-KW"/>
</dbReference>
<comment type="similarity">
    <text evidence="1">Belongs to the oxygen-dependent FAD-linked oxidoreductase family.</text>
</comment>
<dbReference type="EMBL" id="WUBL01000060">
    <property type="protein sequence ID" value="KAF2967890.1"/>
    <property type="molecule type" value="Genomic_DNA"/>
</dbReference>
<evidence type="ECO:0000313" key="6">
    <source>
        <dbReference type="Proteomes" id="UP000481858"/>
    </source>
</evidence>
<gene>
    <name evidence="5" type="ORF">GQX73_g5701</name>
</gene>
<keyword evidence="2" id="KW-0560">Oxidoreductase</keyword>
<dbReference type="InParanoid" id="A0A7C8MP41"/>
<evidence type="ECO:0000313" key="5">
    <source>
        <dbReference type="EMBL" id="KAF2967890.1"/>
    </source>
</evidence>
<dbReference type="Pfam" id="PF08031">
    <property type="entry name" value="BBE"/>
    <property type="match status" value="1"/>
</dbReference>